<evidence type="ECO:0000313" key="3">
    <source>
        <dbReference type="Proteomes" id="UP001056429"/>
    </source>
</evidence>
<proteinExistence type="predicted"/>
<dbReference type="InterPro" id="IPR016181">
    <property type="entry name" value="Acyl_CoA_acyltransferase"/>
</dbReference>
<dbReference type="EMBL" id="JAGSOJ010000001">
    <property type="protein sequence ID" value="MCM1988196.1"/>
    <property type="molecule type" value="Genomic_DNA"/>
</dbReference>
<dbReference type="PROSITE" id="PS51186">
    <property type="entry name" value="GNAT"/>
    <property type="match status" value="1"/>
</dbReference>
<dbReference type="AlphaFoldDB" id="A0A9J6NVW1"/>
<keyword evidence="3" id="KW-1185">Reference proteome</keyword>
<dbReference type="Gene3D" id="3.40.630.30">
    <property type="match status" value="1"/>
</dbReference>
<comment type="caution">
    <text evidence="2">The sequence shown here is derived from an EMBL/GenBank/DDBJ whole genome shotgun (WGS) entry which is preliminary data.</text>
</comment>
<accession>A0A9J6NVW1</accession>
<sequence length="208" mass="24569">MDIIQGSIRDLEVIYDRFEKDFPPDERKDRKQIESLMLKNKYKLIIAKHSILSEVLGYAFIYETENLGLIWIDYIAINPKFQSKGYGSLLFNKVMERSNDVKGIIVEVERADHENLHIREKQKRRIDFYKRLGARRLNIAYHLPTKDGSIPLDLYFIPKQGINYLPKDVIQNKIRSVFEFIHGDVEHRNIVLNGFINDIDDEYFHIVG</sequence>
<dbReference type="CDD" id="cd04301">
    <property type="entry name" value="NAT_SF"/>
    <property type="match status" value="1"/>
</dbReference>
<reference evidence="2" key="1">
    <citation type="journal article" date="2021" name="mSystems">
        <title>Bacteria and Archaea Synergistically Convert Glycine Betaine to Biogenic Methane in the Formosa Cold Seep of the South China Sea.</title>
        <authorList>
            <person name="Li L."/>
            <person name="Zhang W."/>
            <person name="Zhang S."/>
            <person name="Song L."/>
            <person name="Sun Q."/>
            <person name="Zhang H."/>
            <person name="Xiang H."/>
            <person name="Dong X."/>
        </authorList>
    </citation>
    <scope>NUCLEOTIDE SEQUENCE</scope>
    <source>
        <strain evidence="2">ZWT</strain>
    </source>
</reference>
<dbReference type="Pfam" id="PF00583">
    <property type="entry name" value="Acetyltransf_1"/>
    <property type="match status" value="1"/>
</dbReference>
<dbReference type="GO" id="GO:0016747">
    <property type="term" value="F:acyltransferase activity, transferring groups other than amino-acyl groups"/>
    <property type="evidence" value="ECO:0007669"/>
    <property type="project" value="InterPro"/>
</dbReference>
<organism evidence="2 3">
    <name type="scientific">Oceanirhabdus seepicola</name>
    <dbReference type="NCBI Taxonomy" id="2828781"/>
    <lineage>
        <taxon>Bacteria</taxon>
        <taxon>Bacillati</taxon>
        <taxon>Bacillota</taxon>
        <taxon>Clostridia</taxon>
        <taxon>Eubacteriales</taxon>
        <taxon>Clostridiaceae</taxon>
        <taxon>Oceanirhabdus</taxon>
    </lineage>
</organism>
<dbReference type="RefSeq" id="WP_250857048.1">
    <property type="nucleotide sequence ID" value="NZ_JAGSOJ010000001.1"/>
</dbReference>
<evidence type="ECO:0000313" key="2">
    <source>
        <dbReference type="EMBL" id="MCM1988196.1"/>
    </source>
</evidence>
<name>A0A9J6NVW1_9CLOT</name>
<dbReference type="InterPro" id="IPR000182">
    <property type="entry name" value="GNAT_dom"/>
</dbReference>
<evidence type="ECO:0000259" key="1">
    <source>
        <dbReference type="PROSITE" id="PS51186"/>
    </source>
</evidence>
<dbReference type="SUPFAM" id="SSF55729">
    <property type="entry name" value="Acyl-CoA N-acyltransferases (Nat)"/>
    <property type="match status" value="1"/>
</dbReference>
<gene>
    <name evidence="2" type="ORF">KDK92_00475</name>
</gene>
<dbReference type="Proteomes" id="UP001056429">
    <property type="component" value="Unassembled WGS sequence"/>
</dbReference>
<reference evidence="2" key="2">
    <citation type="submission" date="2021-04" db="EMBL/GenBank/DDBJ databases">
        <authorList>
            <person name="Dong X."/>
        </authorList>
    </citation>
    <scope>NUCLEOTIDE SEQUENCE</scope>
    <source>
        <strain evidence="2">ZWT</strain>
    </source>
</reference>
<protein>
    <submittedName>
        <fullName evidence="2">GNAT family N-acetyltransferase</fullName>
    </submittedName>
</protein>
<feature type="domain" description="N-acetyltransferase" evidence="1">
    <location>
        <begin position="1"/>
        <end position="157"/>
    </location>
</feature>